<dbReference type="EMBL" id="KB320579">
    <property type="protein sequence ID" value="ELW68108.1"/>
    <property type="molecule type" value="Genomic_DNA"/>
</dbReference>
<evidence type="ECO:0000256" key="1">
    <source>
        <dbReference type="SAM" id="MobiDB-lite"/>
    </source>
</evidence>
<sequence length="201" mass="21272">MGSAASVSHPQQAIALAQCGCSASRWETAPSFRDLRRRYTRSYTCEWTGCRGLTGFQSSLDSAVTSLRGSPCGQRPSSKPHRPAEHAPPDSRQAGTGRVHGPPKTRIAVAGAWEDVTVPTGTGDHSADGRAQSGGSEPRLRGDPLLRSWSGPRMAAGSTPWKVMQREPARAIREGPTAGRSPRGAVLPGQQQEGGAELPRV</sequence>
<reference evidence="3" key="2">
    <citation type="journal article" date="2013" name="Nat. Commun.">
        <title>Genome of the Chinese tree shrew.</title>
        <authorList>
            <person name="Fan Y."/>
            <person name="Huang Z.Y."/>
            <person name="Cao C.C."/>
            <person name="Chen C.S."/>
            <person name="Chen Y.X."/>
            <person name="Fan D.D."/>
            <person name="He J."/>
            <person name="Hou H.L."/>
            <person name="Hu L."/>
            <person name="Hu X.T."/>
            <person name="Jiang X.T."/>
            <person name="Lai R."/>
            <person name="Lang Y.S."/>
            <person name="Liang B."/>
            <person name="Liao S.G."/>
            <person name="Mu D."/>
            <person name="Ma Y.Y."/>
            <person name="Niu Y.Y."/>
            <person name="Sun X.Q."/>
            <person name="Xia J.Q."/>
            <person name="Xiao J."/>
            <person name="Xiong Z.Q."/>
            <person name="Xu L."/>
            <person name="Yang L."/>
            <person name="Zhang Y."/>
            <person name="Zhao W."/>
            <person name="Zhao X.D."/>
            <person name="Zheng Y.T."/>
            <person name="Zhou J.M."/>
            <person name="Zhu Y.B."/>
            <person name="Zhang G.J."/>
            <person name="Wang J."/>
            <person name="Yao Y.G."/>
        </authorList>
    </citation>
    <scope>NUCLEOTIDE SEQUENCE [LARGE SCALE GENOMIC DNA]</scope>
</reference>
<feature type="compositionally biased region" description="Basic and acidic residues" evidence="1">
    <location>
        <begin position="164"/>
        <end position="173"/>
    </location>
</feature>
<evidence type="ECO:0000313" key="3">
    <source>
        <dbReference type="Proteomes" id="UP000011518"/>
    </source>
</evidence>
<dbReference type="Proteomes" id="UP000011518">
    <property type="component" value="Unassembled WGS sequence"/>
</dbReference>
<keyword evidence="3" id="KW-1185">Reference proteome</keyword>
<reference evidence="3" key="1">
    <citation type="submission" date="2012-07" db="EMBL/GenBank/DDBJ databases">
        <title>Genome of the Chinese tree shrew, a rising model animal genetically related to primates.</title>
        <authorList>
            <person name="Zhang G."/>
            <person name="Fan Y."/>
            <person name="Yao Y."/>
            <person name="Huang Z."/>
        </authorList>
    </citation>
    <scope>NUCLEOTIDE SEQUENCE [LARGE SCALE GENOMIC DNA]</scope>
</reference>
<name>L9KZI6_TUPCH</name>
<proteinExistence type="predicted"/>
<accession>L9KZI6</accession>
<evidence type="ECO:0000313" key="2">
    <source>
        <dbReference type="EMBL" id="ELW68108.1"/>
    </source>
</evidence>
<dbReference type="AlphaFoldDB" id="L9KZI6"/>
<feature type="region of interest" description="Disordered" evidence="1">
    <location>
        <begin position="67"/>
        <end position="201"/>
    </location>
</feature>
<gene>
    <name evidence="2" type="ORF">TREES_T100003908</name>
</gene>
<protein>
    <submittedName>
        <fullName evidence="2">Uncharacterized protein</fullName>
    </submittedName>
</protein>
<organism evidence="2 3">
    <name type="scientific">Tupaia chinensis</name>
    <name type="common">Chinese tree shrew</name>
    <name type="synonym">Tupaia belangeri chinensis</name>
    <dbReference type="NCBI Taxonomy" id="246437"/>
    <lineage>
        <taxon>Eukaryota</taxon>
        <taxon>Metazoa</taxon>
        <taxon>Chordata</taxon>
        <taxon>Craniata</taxon>
        <taxon>Vertebrata</taxon>
        <taxon>Euteleostomi</taxon>
        <taxon>Mammalia</taxon>
        <taxon>Eutheria</taxon>
        <taxon>Euarchontoglires</taxon>
        <taxon>Scandentia</taxon>
        <taxon>Tupaiidae</taxon>
        <taxon>Tupaia</taxon>
    </lineage>
</organism>
<dbReference type="InParanoid" id="L9KZI6"/>